<comment type="caution">
    <text evidence="2">The sequence shown here is derived from an EMBL/GenBank/DDBJ whole genome shotgun (WGS) entry which is preliminary data.</text>
</comment>
<evidence type="ECO:0000256" key="1">
    <source>
        <dbReference type="SAM" id="MobiDB-lite"/>
    </source>
</evidence>
<gene>
    <name evidence="2" type="ORF">E6O75_ATG09366</name>
</gene>
<keyword evidence="3" id="KW-1185">Reference proteome</keyword>
<sequence>MSMHTRHLGLPAPSTHMQETKRHPVTTLQHDNTPARLDSIKTGNTRQPMLNLQLETWPAQRWPVEPVPESGLPQLELSPVHAPLG</sequence>
<feature type="region of interest" description="Disordered" evidence="1">
    <location>
        <begin position="64"/>
        <end position="85"/>
    </location>
</feature>
<organism evidence="2 3">
    <name type="scientific">Venturia nashicola</name>
    <dbReference type="NCBI Taxonomy" id="86259"/>
    <lineage>
        <taxon>Eukaryota</taxon>
        <taxon>Fungi</taxon>
        <taxon>Dikarya</taxon>
        <taxon>Ascomycota</taxon>
        <taxon>Pezizomycotina</taxon>
        <taxon>Dothideomycetes</taxon>
        <taxon>Pleosporomycetidae</taxon>
        <taxon>Venturiales</taxon>
        <taxon>Venturiaceae</taxon>
        <taxon>Venturia</taxon>
    </lineage>
</organism>
<name>A0A4Z1NFS0_9PEZI</name>
<evidence type="ECO:0000313" key="2">
    <source>
        <dbReference type="EMBL" id="TID14287.1"/>
    </source>
</evidence>
<feature type="region of interest" description="Disordered" evidence="1">
    <location>
        <begin position="1"/>
        <end position="45"/>
    </location>
</feature>
<proteinExistence type="predicted"/>
<reference evidence="2 3" key="1">
    <citation type="submission" date="2019-04" db="EMBL/GenBank/DDBJ databases">
        <title>High contiguity whole genome sequence and gene annotation resource for two Venturia nashicola isolates.</title>
        <authorList>
            <person name="Prokchorchik M."/>
            <person name="Won K."/>
            <person name="Lee Y."/>
            <person name="Choi E.D."/>
            <person name="Segonzac C."/>
            <person name="Sohn K.H."/>
        </authorList>
    </citation>
    <scope>NUCLEOTIDE SEQUENCE [LARGE SCALE GENOMIC DNA]</scope>
    <source>
        <strain evidence="2 3">PRI2</strain>
    </source>
</reference>
<dbReference type="AlphaFoldDB" id="A0A4Z1NFS0"/>
<dbReference type="Proteomes" id="UP000298493">
    <property type="component" value="Unassembled WGS sequence"/>
</dbReference>
<protein>
    <submittedName>
        <fullName evidence="2">Uncharacterized protein</fullName>
    </submittedName>
</protein>
<dbReference type="EMBL" id="SNSC02000023">
    <property type="protein sequence ID" value="TID14287.1"/>
    <property type="molecule type" value="Genomic_DNA"/>
</dbReference>
<accession>A0A4Z1NFS0</accession>
<evidence type="ECO:0000313" key="3">
    <source>
        <dbReference type="Proteomes" id="UP000298493"/>
    </source>
</evidence>